<protein>
    <submittedName>
        <fullName evidence="1">Uncharacterized protein</fullName>
    </submittedName>
</protein>
<reference evidence="1 2" key="1">
    <citation type="submission" date="2016-03" db="EMBL/GenBank/DDBJ databases">
        <title>Choanephora cucurbitarum.</title>
        <authorList>
            <person name="Min B."/>
            <person name="Park H."/>
            <person name="Park J.-H."/>
            <person name="Shin H.-D."/>
            <person name="Choi I.-G."/>
        </authorList>
    </citation>
    <scope>NUCLEOTIDE SEQUENCE [LARGE SCALE GENOMIC DNA]</scope>
    <source>
        <strain evidence="1 2">KUS-F28377</strain>
    </source>
</reference>
<dbReference type="AlphaFoldDB" id="A0A1C7NKC9"/>
<accession>A0A1C7NKC9</accession>
<comment type="caution">
    <text evidence="1">The sequence shown here is derived from an EMBL/GenBank/DDBJ whole genome shotgun (WGS) entry which is preliminary data.</text>
</comment>
<name>A0A1C7NKC9_9FUNG</name>
<organism evidence="1 2">
    <name type="scientific">Choanephora cucurbitarum</name>
    <dbReference type="NCBI Taxonomy" id="101091"/>
    <lineage>
        <taxon>Eukaryota</taxon>
        <taxon>Fungi</taxon>
        <taxon>Fungi incertae sedis</taxon>
        <taxon>Mucoromycota</taxon>
        <taxon>Mucoromycotina</taxon>
        <taxon>Mucoromycetes</taxon>
        <taxon>Mucorales</taxon>
        <taxon>Mucorineae</taxon>
        <taxon>Choanephoraceae</taxon>
        <taxon>Choanephoroideae</taxon>
        <taxon>Choanephora</taxon>
    </lineage>
</organism>
<sequence length="181" mass="20474">MSALVMDNDLNDDLIFVNKTEDYSSFMMDELFPSASTSMIPSSRRLSMASDNNDILQAPPPSPQQQPMLDMLFSPSLESCLVAPTRKRESKMSPLEHAGALDKLLRKTLKTEKKSIGKSRHRRSCSAQLVNESNKSNWQYKAANQRIRNIAKATELTHAFKQHLTEEETASMIKELREMGL</sequence>
<dbReference type="InParanoid" id="A0A1C7NKC9"/>
<gene>
    <name evidence="1" type="ORF">A0J61_04203</name>
</gene>
<dbReference type="EMBL" id="LUGH01000200">
    <property type="protein sequence ID" value="OBZ87744.1"/>
    <property type="molecule type" value="Genomic_DNA"/>
</dbReference>
<evidence type="ECO:0000313" key="1">
    <source>
        <dbReference type="EMBL" id="OBZ87744.1"/>
    </source>
</evidence>
<proteinExistence type="predicted"/>
<evidence type="ECO:0000313" key="2">
    <source>
        <dbReference type="Proteomes" id="UP000093000"/>
    </source>
</evidence>
<dbReference type="OrthoDB" id="2252247at2759"/>
<dbReference type="Proteomes" id="UP000093000">
    <property type="component" value="Unassembled WGS sequence"/>
</dbReference>
<keyword evidence="2" id="KW-1185">Reference proteome</keyword>